<dbReference type="PANTHER" id="PTHR23513:SF6">
    <property type="entry name" value="MAJOR FACILITATOR SUPERFAMILY ASSOCIATED DOMAIN-CONTAINING PROTEIN"/>
    <property type="match status" value="1"/>
</dbReference>
<feature type="transmembrane region" description="Helical" evidence="7">
    <location>
        <begin position="66"/>
        <end position="88"/>
    </location>
</feature>
<evidence type="ECO:0000313" key="9">
    <source>
        <dbReference type="Proteomes" id="UP000285744"/>
    </source>
</evidence>
<feature type="compositionally biased region" description="Pro residues" evidence="6">
    <location>
        <begin position="422"/>
        <end position="431"/>
    </location>
</feature>
<feature type="transmembrane region" description="Helical" evidence="7">
    <location>
        <begin position="34"/>
        <end position="59"/>
    </location>
</feature>
<dbReference type="GO" id="GO:0005886">
    <property type="term" value="C:plasma membrane"/>
    <property type="evidence" value="ECO:0007669"/>
    <property type="project" value="UniProtKB-SubCell"/>
</dbReference>
<proteinExistence type="predicted"/>
<sequence>MTRNRTISGARVRRNPSAAAEAPPALTRDFHWLWGAYSVSELGSAVGAGALPLIAILLLDSSGLQISLLAVISGLASAVIVLPLGPWIEFRRKRPVMIGSDLLRCAALASIPVAAALGELTYGQLCVVAVVQTAGGIAFSAAGGAHLKNLVTVEQRVTANSRLETSQWMANSLGSPIGGALVSLLGATASITVDAVSFLMSALGIRRLRSAEPPPPSRQPAPSRGREAIEGWRHILHHAGLRSLFVNAVIFGGAIMAAAPITTVFMLRDLRLAPWQYGLALGLPCLGGIFGSITAGPLTARYGLRPILLTTGVARTLWMALIPLAPLGTPGLIVIVVAETLLLFFAGMFNPTFAAYRMNHTSERCLSRVLTAWSVTSKLTQPIFIAAAGVLAAATDPRTAITATAALTLTSAAFLPWRAAPGSPPGTPPHTPAAALSVGSVSSDVGAEPARQTTSPQAEQESVGDGDGERPESRGGRWSRRRGGRPAAGRAFAAPRALLRHRGASRHCQRPIGTTGRALRRSPVRNSWCVVLLGRPPACLPS</sequence>
<accession>A0A420ESI7</accession>
<dbReference type="OrthoDB" id="3811961at2"/>
<dbReference type="CDD" id="cd06173">
    <property type="entry name" value="MFS_MefA_like"/>
    <property type="match status" value="1"/>
</dbReference>
<feature type="region of interest" description="Disordered" evidence="6">
    <location>
        <begin position="420"/>
        <end position="491"/>
    </location>
</feature>
<dbReference type="Proteomes" id="UP000285744">
    <property type="component" value="Unassembled WGS sequence"/>
</dbReference>
<keyword evidence="5 7" id="KW-0472">Membrane</keyword>
<feature type="compositionally biased region" description="Polar residues" evidence="6">
    <location>
        <begin position="451"/>
        <end position="460"/>
    </location>
</feature>
<dbReference type="Gene3D" id="1.20.1250.20">
    <property type="entry name" value="MFS general substrate transporter like domains"/>
    <property type="match status" value="1"/>
</dbReference>
<name>A0A420ESI7_9ACTN</name>
<keyword evidence="3 7" id="KW-0812">Transmembrane</keyword>
<gene>
    <name evidence="8" type="ORF">D7I43_30580</name>
</gene>
<dbReference type="Pfam" id="PF07690">
    <property type="entry name" value="MFS_1"/>
    <property type="match status" value="1"/>
</dbReference>
<evidence type="ECO:0000313" key="8">
    <source>
        <dbReference type="EMBL" id="RKF23629.1"/>
    </source>
</evidence>
<protein>
    <submittedName>
        <fullName evidence="8">MFS transporter</fullName>
    </submittedName>
</protein>
<dbReference type="RefSeq" id="WP_120332042.1">
    <property type="nucleotide sequence ID" value="NZ_RAQQ01000039.1"/>
</dbReference>
<dbReference type="EMBL" id="RAQQ01000039">
    <property type="protein sequence ID" value="RKF23629.1"/>
    <property type="molecule type" value="Genomic_DNA"/>
</dbReference>
<dbReference type="SUPFAM" id="SSF103473">
    <property type="entry name" value="MFS general substrate transporter"/>
    <property type="match status" value="1"/>
</dbReference>
<dbReference type="AlphaFoldDB" id="A0A420ESI7"/>
<evidence type="ECO:0000256" key="6">
    <source>
        <dbReference type="SAM" id="MobiDB-lite"/>
    </source>
</evidence>
<evidence type="ECO:0000256" key="2">
    <source>
        <dbReference type="ARBA" id="ARBA00022475"/>
    </source>
</evidence>
<feature type="transmembrane region" description="Helical" evidence="7">
    <location>
        <begin position="177"/>
        <end position="200"/>
    </location>
</feature>
<feature type="transmembrane region" description="Helical" evidence="7">
    <location>
        <begin position="279"/>
        <end position="300"/>
    </location>
</feature>
<keyword evidence="4 7" id="KW-1133">Transmembrane helix</keyword>
<dbReference type="PANTHER" id="PTHR23513">
    <property type="entry name" value="INTEGRAL MEMBRANE EFFLUX PROTEIN-RELATED"/>
    <property type="match status" value="1"/>
</dbReference>
<keyword evidence="2" id="KW-1003">Cell membrane</keyword>
<evidence type="ECO:0000256" key="3">
    <source>
        <dbReference type="ARBA" id="ARBA00022692"/>
    </source>
</evidence>
<reference evidence="8 9" key="1">
    <citation type="journal article" date="2018" name="Int. J. Syst. Evol. Microbiol.">
        <title>Micromonospora globbae sp. nov., an endophytic actinomycete isolated from roots of Globba winitii C. H. Wright.</title>
        <authorList>
            <person name="Kuncharoen N."/>
            <person name="Pittayakhajonwut P."/>
            <person name="Tanasupawat S."/>
        </authorList>
    </citation>
    <scope>NUCLEOTIDE SEQUENCE [LARGE SCALE GENOMIC DNA]</scope>
    <source>
        <strain evidence="8 9">WPS1-2</strain>
    </source>
</reference>
<feature type="transmembrane region" description="Helical" evidence="7">
    <location>
        <begin position="244"/>
        <end position="267"/>
    </location>
</feature>
<evidence type="ECO:0000256" key="7">
    <source>
        <dbReference type="SAM" id="Phobius"/>
    </source>
</evidence>
<evidence type="ECO:0000256" key="1">
    <source>
        <dbReference type="ARBA" id="ARBA00004651"/>
    </source>
</evidence>
<evidence type="ECO:0000256" key="5">
    <source>
        <dbReference type="ARBA" id="ARBA00023136"/>
    </source>
</evidence>
<evidence type="ECO:0000256" key="4">
    <source>
        <dbReference type="ARBA" id="ARBA00022989"/>
    </source>
</evidence>
<comment type="caution">
    <text evidence="8">The sequence shown here is derived from an EMBL/GenBank/DDBJ whole genome shotgun (WGS) entry which is preliminary data.</text>
</comment>
<dbReference type="InterPro" id="IPR011701">
    <property type="entry name" value="MFS"/>
</dbReference>
<organism evidence="8 9">
    <name type="scientific">Micromonospora globbae</name>
    <dbReference type="NCBI Taxonomy" id="1894969"/>
    <lineage>
        <taxon>Bacteria</taxon>
        <taxon>Bacillati</taxon>
        <taxon>Actinomycetota</taxon>
        <taxon>Actinomycetes</taxon>
        <taxon>Micromonosporales</taxon>
        <taxon>Micromonosporaceae</taxon>
        <taxon>Micromonospora</taxon>
    </lineage>
</organism>
<feature type="region of interest" description="Disordered" evidence="6">
    <location>
        <begin position="1"/>
        <end position="20"/>
    </location>
</feature>
<dbReference type="GO" id="GO:0022857">
    <property type="term" value="F:transmembrane transporter activity"/>
    <property type="evidence" value="ECO:0007669"/>
    <property type="project" value="InterPro"/>
</dbReference>
<comment type="subcellular location">
    <subcellularLocation>
        <location evidence="1">Cell membrane</location>
        <topology evidence="1">Multi-pass membrane protein</topology>
    </subcellularLocation>
</comment>
<dbReference type="InterPro" id="IPR036259">
    <property type="entry name" value="MFS_trans_sf"/>
</dbReference>